<keyword evidence="3" id="KW-1185">Reference proteome</keyword>
<evidence type="ECO:0000313" key="2">
    <source>
        <dbReference type="EMBL" id="MDR6213228.1"/>
    </source>
</evidence>
<feature type="compositionally biased region" description="Polar residues" evidence="1">
    <location>
        <begin position="332"/>
        <end position="349"/>
    </location>
</feature>
<protein>
    <recommendedName>
        <fullName evidence="4">FHA domain-containing protein</fullName>
    </recommendedName>
</protein>
<feature type="region of interest" description="Disordered" evidence="1">
    <location>
        <begin position="374"/>
        <end position="406"/>
    </location>
</feature>
<evidence type="ECO:0008006" key="4">
    <source>
        <dbReference type="Google" id="ProtNLM"/>
    </source>
</evidence>
<evidence type="ECO:0000256" key="1">
    <source>
        <dbReference type="SAM" id="MobiDB-lite"/>
    </source>
</evidence>
<gene>
    <name evidence="2" type="ORF">QE399_000917</name>
</gene>
<dbReference type="Proteomes" id="UP001267710">
    <property type="component" value="Unassembled WGS sequence"/>
</dbReference>
<evidence type="ECO:0000313" key="3">
    <source>
        <dbReference type="Proteomes" id="UP001267710"/>
    </source>
</evidence>
<comment type="caution">
    <text evidence="2">The sequence shown here is derived from an EMBL/GenBank/DDBJ whole genome shotgun (WGS) entry which is preliminary data.</text>
</comment>
<organism evidence="2 3">
    <name type="scientific">Paracidovorax wautersii</name>
    <dbReference type="NCBI Taxonomy" id="1177982"/>
    <lineage>
        <taxon>Bacteria</taxon>
        <taxon>Pseudomonadati</taxon>
        <taxon>Pseudomonadota</taxon>
        <taxon>Betaproteobacteria</taxon>
        <taxon>Burkholderiales</taxon>
        <taxon>Comamonadaceae</taxon>
        <taxon>Paracidovorax</taxon>
    </lineage>
</organism>
<dbReference type="EMBL" id="JAVIZX010000001">
    <property type="protein sequence ID" value="MDR6213228.1"/>
    <property type="molecule type" value="Genomic_DNA"/>
</dbReference>
<proteinExistence type="predicted"/>
<reference evidence="2 3" key="1">
    <citation type="submission" date="2023-08" db="EMBL/GenBank/DDBJ databases">
        <title>Functional and genomic diversity of the sorghum phyllosphere microbiome.</title>
        <authorList>
            <person name="Shade A."/>
        </authorList>
    </citation>
    <scope>NUCLEOTIDE SEQUENCE [LARGE SCALE GENOMIC DNA]</scope>
    <source>
        <strain evidence="2 3">SORGH_AS_0335</strain>
    </source>
</reference>
<name>A0ABU1I7M3_9BURK</name>
<sequence>MHQGATDPVLQISAFPTGRDIWRVDWFGPIAFPNRMERKKHPSVLVYLSKVIAPSALEEQGRLLLPSCTLPAHQQAKRWVSVGTTLLLRIGDLWQDQTLIGRPVYDEATLTDVTIDREHASLTKAGLSFEDGSFLLPLSHHPWHLNNTHSYCVNVKLPDGRSLVVPCMELVRFYFGSSSELISRLFAPPLTRSRLYDKCYTSSKGRMNLELAERIPSASAEDIGRIAGSDFAWRAAALVTSSCLKASAAGRDIYPQTVFPFEGNTTLKVIGKWLPRGDVEQGTFLAYQILSCSHPFPFQSLHFKRNQGSTPSPGNTAANAGANLAEARPQRTAAQPKTSSLQEHDASSTLAATVRVVSGRRRFTDLEHKFIRAEQATRPSIAPKTHTGSSPAVTDLATGDPGSSRRIRPVSLIDASAHARTEPPSFLRTALAAMESIEGLQVSLLQASEDQDWTVPAAYLADEDGVVPGQRTLRGKTEKSSRTASFVLKMGTTNAIATVIEGVSALLVLNSLTPEQAADPTAECLRIAARGGALSSFGVRKTFISEAMPTGVPLARHALIQGLADITRQQAKRQSLTA</sequence>
<accession>A0ABU1I7M3</accession>
<feature type="region of interest" description="Disordered" evidence="1">
    <location>
        <begin position="326"/>
        <end position="349"/>
    </location>
</feature>